<evidence type="ECO:0000313" key="2">
    <source>
        <dbReference type="Proteomes" id="UP001153620"/>
    </source>
</evidence>
<evidence type="ECO:0000313" key="1">
    <source>
        <dbReference type="EMBL" id="CAG9812308.1"/>
    </source>
</evidence>
<dbReference type="AlphaFoldDB" id="A0A9N9SBD7"/>
<dbReference type="Proteomes" id="UP001153620">
    <property type="component" value="Chromosome 4"/>
</dbReference>
<reference evidence="1" key="2">
    <citation type="submission" date="2022-10" db="EMBL/GenBank/DDBJ databases">
        <authorList>
            <consortium name="ENA_rothamsted_submissions"/>
            <consortium name="culmorum"/>
            <person name="King R."/>
        </authorList>
    </citation>
    <scope>NUCLEOTIDE SEQUENCE</scope>
</reference>
<organism evidence="1 2">
    <name type="scientific">Chironomus riparius</name>
    <dbReference type="NCBI Taxonomy" id="315576"/>
    <lineage>
        <taxon>Eukaryota</taxon>
        <taxon>Metazoa</taxon>
        <taxon>Ecdysozoa</taxon>
        <taxon>Arthropoda</taxon>
        <taxon>Hexapoda</taxon>
        <taxon>Insecta</taxon>
        <taxon>Pterygota</taxon>
        <taxon>Neoptera</taxon>
        <taxon>Endopterygota</taxon>
        <taxon>Diptera</taxon>
        <taxon>Nematocera</taxon>
        <taxon>Chironomoidea</taxon>
        <taxon>Chironomidae</taxon>
        <taxon>Chironominae</taxon>
        <taxon>Chironomus</taxon>
    </lineage>
</organism>
<accession>A0A9N9SBD7</accession>
<dbReference type="EMBL" id="OU895880">
    <property type="protein sequence ID" value="CAG9812308.1"/>
    <property type="molecule type" value="Genomic_DNA"/>
</dbReference>
<gene>
    <name evidence="1" type="ORF">CHIRRI_LOCUS15113</name>
</gene>
<proteinExistence type="predicted"/>
<dbReference type="Pfam" id="PF24664">
    <property type="entry name" value="Monjiviricetes_fusion"/>
    <property type="match status" value="1"/>
</dbReference>
<sequence length="142" mass="16186">MINSIKTDVQELALYTNIRTFQGTEHFKDAPEDNDECKMKYGVIYEGPVQKVTETRNNKTNATYALLDTDSEKAFMITVHKPKSSCNEQILTTPSPNIFVIESQTAKFSRKKDETVSLHNIDLQMFVSLKILSTYNSLNDNI</sequence>
<protein>
    <submittedName>
        <fullName evidence="1">Uncharacterized protein</fullName>
    </submittedName>
</protein>
<reference evidence="1" key="1">
    <citation type="submission" date="2022-01" db="EMBL/GenBank/DDBJ databases">
        <authorList>
            <person name="King R."/>
        </authorList>
    </citation>
    <scope>NUCLEOTIDE SEQUENCE</scope>
</reference>
<keyword evidence="2" id="KW-1185">Reference proteome</keyword>
<name>A0A9N9SBD7_9DIPT</name>